<evidence type="ECO:0000256" key="2">
    <source>
        <dbReference type="ARBA" id="ARBA00004186"/>
    </source>
</evidence>
<dbReference type="GO" id="GO:1990023">
    <property type="term" value="C:mitotic spindle midzone"/>
    <property type="evidence" value="ECO:0007669"/>
    <property type="project" value="TreeGrafter"/>
</dbReference>
<organism evidence="18 19">
    <name type="scientific">Pichia inconspicua</name>
    <dbReference type="NCBI Taxonomy" id="52247"/>
    <lineage>
        <taxon>Eukaryota</taxon>
        <taxon>Fungi</taxon>
        <taxon>Dikarya</taxon>
        <taxon>Ascomycota</taxon>
        <taxon>Saccharomycotina</taxon>
        <taxon>Pichiomycetes</taxon>
        <taxon>Pichiales</taxon>
        <taxon>Pichiaceae</taxon>
        <taxon>Pichia</taxon>
    </lineage>
</organism>
<dbReference type="OrthoDB" id="3230169at2759"/>
<dbReference type="GO" id="GO:0008608">
    <property type="term" value="P:attachment of spindle microtubules to kinetochore"/>
    <property type="evidence" value="ECO:0007669"/>
    <property type="project" value="TreeGrafter"/>
</dbReference>
<evidence type="ECO:0000256" key="12">
    <source>
        <dbReference type="ARBA" id="ARBA00022838"/>
    </source>
</evidence>
<gene>
    <name evidence="18" type="ORF">CANINC_004500</name>
</gene>
<dbReference type="GO" id="GO:0005874">
    <property type="term" value="C:microtubule"/>
    <property type="evidence" value="ECO:0007669"/>
    <property type="project" value="UniProtKB-KW"/>
</dbReference>
<evidence type="ECO:0000256" key="5">
    <source>
        <dbReference type="ARBA" id="ARBA00020260"/>
    </source>
</evidence>
<dbReference type="Proteomes" id="UP000307173">
    <property type="component" value="Unassembled WGS sequence"/>
</dbReference>
<proteinExistence type="inferred from homology"/>
<keyword evidence="10" id="KW-0498">Mitosis</keyword>
<sequence>MSGRRYSMVTETEAELLLQSRLSELEKLQQIEKLTSKLNSLLMLLSEHIEKVQSGTGSVAKITSNWIQIVRAVSLAANSMMVYKDEDFKTGVPTTERLVRCALDELGTIINDLNDDSQ</sequence>
<keyword evidence="6" id="KW-0158">Chromosome</keyword>
<keyword evidence="16" id="KW-0137">Centromere</keyword>
<dbReference type="GO" id="GO:0051301">
    <property type="term" value="P:cell division"/>
    <property type="evidence" value="ECO:0007669"/>
    <property type="project" value="UniProtKB-KW"/>
</dbReference>
<comment type="similarity">
    <text evidence="4">Belongs to the DASH complex DAD2 family.</text>
</comment>
<accession>A0A4T0WVX9</accession>
<evidence type="ECO:0000256" key="3">
    <source>
        <dbReference type="ARBA" id="ARBA00004629"/>
    </source>
</evidence>
<keyword evidence="9" id="KW-0493">Microtubule</keyword>
<evidence type="ECO:0000256" key="13">
    <source>
        <dbReference type="ARBA" id="ARBA00023212"/>
    </source>
</evidence>
<evidence type="ECO:0000313" key="18">
    <source>
        <dbReference type="EMBL" id="TID14829.1"/>
    </source>
</evidence>
<evidence type="ECO:0000256" key="1">
    <source>
        <dbReference type="ARBA" id="ARBA00004123"/>
    </source>
</evidence>
<keyword evidence="12" id="KW-0995">Kinetochore</keyword>
<dbReference type="InterPro" id="IPR013963">
    <property type="entry name" value="DASH_Dad2"/>
</dbReference>
<dbReference type="GO" id="GO:0000278">
    <property type="term" value="P:mitotic cell cycle"/>
    <property type="evidence" value="ECO:0007669"/>
    <property type="project" value="InterPro"/>
</dbReference>
<comment type="subcellular location">
    <subcellularLocation>
        <location evidence="3">Chromosome</location>
        <location evidence="3">Centromere</location>
        <location evidence="3">Kinetochore</location>
    </subcellularLocation>
    <subcellularLocation>
        <location evidence="2">Cytoplasm</location>
        <location evidence="2">Cytoskeleton</location>
        <location evidence="2">Spindle</location>
    </subcellularLocation>
    <subcellularLocation>
        <location evidence="1">Nucleus</location>
    </subcellularLocation>
</comment>
<evidence type="ECO:0000256" key="14">
    <source>
        <dbReference type="ARBA" id="ARBA00023242"/>
    </source>
</evidence>
<keyword evidence="15" id="KW-0131">Cell cycle</keyword>
<dbReference type="Pfam" id="PF08654">
    <property type="entry name" value="DASH_Dad2"/>
    <property type="match status" value="1"/>
</dbReference>
<evidence type="ECO:0000256" key="6">
    <source>
        <dbReference type="ARBA" id="ARBA00022454"/>
    </source>
</evidence>
<dbReference type="EMBL" id="SELW01000657">
    <property type="protein sequence ID" value="TID14829.1"/>
    <property type="molecule type" value="Genomic_DNA"/>
</dbReference>
<evidence type="ECO:0000256" key="15">
    <source>
        <dbReference type="ARBA" id="ARBA00023306"/>
    </source>
</evidence>
<evidence type="ECO:0000256" key="4">
    <source>
        <dbReference type="ARBA" id="ARBA00005501"/>
    </source>
</evidence>
<evidence type="ECO:0000256" key="17">
    <source>
        <dbReference type="ARBA" id="ARBA00030568"/>
    </source>
</evidence>
<dbReference type="PANTHER" id="PTHR28036:SF1">
    <property type="entry name" value="DASH COMPLEX SUBUNIT DAD2"/>
    <property type="match status" value="1"/>
</dbReference>
<keyword evidence="14" id="KW-0539">Nucleus</keyword>
<keyword evidence="8" id="KW-0132">Cell division</keyword>
<keyword evidence="19" id="KW-1185">Reference proteome</keyword>
<evidence type="ECO:0000256" key="10">
    <source>
        <dbReference type="ARBA" id="ARBA00022776"/>
    </source>
</evidence>
<name>A0A4T0WVX9_9ASCO</name>
<evidence type="ECO:0000256" key="16">
    <source>
        <dbReference type="ARBA" id="ARBA00023328"/>
    </source>
</evidence>
<evidence type="ECO:0000256" key="7">
    <source>
        <dbReference type="ARBA" id="ARBA00022490"/>
    </source>
</evidence>
<keyword evidence="11" id="KW-0159">Chromosome partition</keyword>
<comment type="caution">
    <text evidence="18">The sequence shown here is derived from an EMBL/GenBank/DDBJ whole genome shotgun (WGS) entry which is preliminary data.</text>
</comment>
<dbReference type="AlphaFoldDB" id="A0A4T0WVX9"/>
<evidence type="ECO:0000256" key="11">
    <source>
        <dbReference type="ARBA" id="ARBA00022829"/>
    </source>
</evidence>
<evidence type="ECO:0000313" key="19">
    <source>
        <dbReference type="Proteomes" id="UP000307173"/>
    </source>
</evidence>
<keyword evidence="13" id="KW-0206">Cytoskeleton</keyword>
<protein>
    <recommendedName>
        <fullName evidence="5">DASH complex subunit DAD2</fullName>
    </recommendedName>
    <alternativeName>
        <fullName evidence="17">Outer kinetochore protein DAD2</fullName>
    </alternativeName>
</protein>
<evidence type="ECO:0000256" key="8">
    <source>
        <dbReference type="ARBA" id="ARBA00022618"/>
    </source>
</evidence>
<keyword evidence="7" id="KW-0963">Cytoplasm</keyword>
<reference evidence="18 19" key="1">
    <citation type="journal article" date="2019" name="Front. Genet.">
        <title>Whole-Genome Sequencing of the Opportunistic Yeast Pathogen Candida inconspicua Uncovers Its Hybrid Origin.</title>
        <authorList>
            <person name="Mixao V."/>
            <person name="Hansen A.P."/>
            <person name="Saus E."/>
            <person name="Boekhout T."/>
            <person name="Lass-Florl C."/>
            <person name="Gabaldon T."/>
        </authorList>
    </citation>
    <scope>NUCLEOTIDE SEQUENCE [LARGE SCALE GENOMIC DNA]</scope>
    <source>
        <strain evidence="18 19">CBS 180</strain>
    </source>
</reference>
<evidence type="ECO:0000256" key="9">
    <source>
        <dbReference type="ARBA" id="ARBA00022701"/>
    </source>
</evidence>
<dbReference type="PANTHER" id="PTHR28036">
    <property type="entry name" value="DASH COMPLEX SUBUNIT DAD2"/>
    <property type="match status" value="1"/>
</dbReference>
<dbReference type="GO" id="GO:0044732">
    <property type="term" value="C:mitotic spindle pole body"/>
    <property type="evidence" value="ECO:0007669"/>
    <property type="project" value="TreeGrafter"/>
</dbReference>
<dbReference type="GO" id="GO:0042729">
    <property type="term" value="C:DASH complex"/>
    <property type="evidence" value="ECO:0007669"/>
    <property type="project" value="InterPro"/>
</dbReference>
<dbReference type="STRING" id="52247.A0A4T0WVX9"/>